<feature type="compositionally biased region" description="Polar residues" evidence="1">
    <location>
        <begin position="48"/>
        <end position="63"/>
    </location>
</feature>
<comment type="caution">
    <text evidence="2">The sequence shown here is derived from an EMBL/GenBank/DDBJ whole genome shotgun (WGS) entry which is preliminary data.</text>
</comment>
<proteinExistence type="predicted"/>
<organism evidence="2 3">
    <name type="scientific">Hibiscus sabdariffa</name>
    <name type="common">roselle</name>
    <dbReference type="NCBI Taxonomy" id="183260"/>
    <lineage>
        <taxon>Eukaryota</taxon>
        <taxon>Viridiplantae</taxon>
        <taxon>Streptophyta</taxon>
        <taxon>Embryophyta</taxon>
        <taxon>Tracheophyta</taxon>
        <taxon>Spermatophyta</taxon>
        <taxon>Magnoliopsida</taxon>
        <taxon>eudicotyledons</taxon>
        <taxon>Gunneridae</taxon>
        <taxon>Pentapetalae</taxon>
        <taxon>rosids</taxon>
        <taxon>malvids</taxon>
        <taxon>Malvales</taxon>
        <taxon>Malvaceae</taxon>
        <taxon>Malvoideae</taxon>
        <taxon>Hibiscus</taxon>
    </lineage>
</organism>
<protein>
    <submittedName>
        <fullName evidence="2">Uncharacterized protein</fullName>
    </submittedName>
</protein>
<accession>A0ABR1ZPY2</accession>
<name>A0ABR1ZPY2_9ROSI</name>
<dbReference type="Proteomes" id="UP001396334">
    <property type="component" value="Unassembled WGS sequence"/>
</dbReference>
<feature type="region of interest" description="Disordered" evidence="1">
    <location>
        <begin position="39"/>
        <end position="63"/>
    </location>
</feature>
<reference evidence="2 3" key="1">
    <citation type="journal article" date="2024" name="G3 (Bethesda)">
        <title>Genome assembly of Hibiscus sabdariffa L. provides insights into metabolisms of medicinal natural products.</title>
        <authorList>
            <person name="Kim T."/>
        </authorList>
    </citation>
    <scope>NUCLEOTIDE SEQUENCE [LARGE SCALE GENOMIC DNA]</scope>
    <source>
        <strain evidence="2">TK-2024</strain>
        <tissue evidence="2">Old leaves</tissue>
    </source>
</reference>
<gene>
    <name evidence="2" type="ORF">V6N11_055074</name>
</gene>
<evidence type="ECO:0000313" key="2">
    <source>
        <dbReference type="EMBL" id="KAK8482738.1"/>
    </source>
</evidence>
<evidence type="ECO:0000313" key="3">
    <source>
        <dbReference type="Proteomes" id="UP001396334"/>
    </source>
</evidence>
<sequence length="408" mass="44265">MLSPKHIVKKKSAFAEVGSEDGKRESAIPEPVATFLGRASGAAESAGDDQTSSTAEPLSVAQSSTLDETTQLNQYYTLINLILRQRQKQALASGSGKGKKGDPCLFYSLSVVWDGKRNARRVGALLLKVSFLAKLFYKVGGNGTFLSCLIPLLSWGKLSHPCGRSPTAICTSTKEEGQMVESQYGTNTNTNALIQLVAKVPIGIIPIAVQGERKGFQASVCQASKCLYEGEVVDFLENKFQPMQTTVMIPTSAFFPIIPSISRLGLTRDGRDRGEKAERRDIELQAERIQGLVSHSDKPSNGLIKGLPWDLDNYLGLSTPTGSRVAIRTGWTGGNATTGTNAGTRALAKNGCIRDYLKAGLSLGLAIELDWINITGLRPRNAWRYHWILLALEEELLCPLTLLGFYSL</sequence>
<evidence type="ECO:0000256" key="1">
    <source>
        <dbReference type="SAM" id="MobiDB-lite"/>
    </source>
</evidence>
<dbReference type="EMBL" id="JBBPBN010000740">
    <property type="protein sequence ID" value="KAK8482738.1"/>
    <property type="molecule type" value="Genomic_DNA"/>
</dbReference>
<keyword evidence="3" id="KW-1185">Reference proteome</keyword>